<comment type="caution">
    <text evidence="4">The sequence shown here is derived from an EMBL/GenBank/DDBJ whole genome shotgun (WGS) entry which is preliminary data.</text>
</comment>
<reference evidence="4 5" key="1">
    <citation type="submission" date="2019-02" db="EMBL/GenBank/DDBJ databases">
        <title>Deep-cultivation of Planctomycetes and their phenomic and genomic characterization uncovers novel biology.</title>
        <authorList>
            <person name="Wiegand S."/>
            <person name="Jogler M."/>
            <person name="Boedeker C."/>
            <person name="Pinto D."/>
            <person name="Vollmers J."/>
            <person name="Rivas-Marin E."/>
            <person name="Kohn T."/>
            <person name="Peeters S.H."/>
            <person name="Heuer A."/>
            <person name="Rast P."/>
            <person name="Oberbeckmann S."/>
            <person name="Bunk B."/>
            <person name="Jeske O."/>
            <person name="Meyerdierks A."/>
            <person name="Storesund J.E."/>
            <person name="Kallscheuer N."/>
            <person name="Luecker S."/>
            <person name="Lage O.M."/>
            <person name="Pohl T."/>
            <person name="Merkel B.J."/>
            <person name="Hornburger P."/>
            <person name="Mueller R.-W."/>
            <person name="Bruemmer F."/>
            <person name="Labrenz M."/>
            <person name="Spormann A.M."/>
            <person name="Op Den Camp H."/>
            <person name="Overmann J."/>
            <person name="Amann R."/>
            <person name="Jetten M.S.M."/>
            <person name="Mascher T."/>
            <person name="Medema M.H."/>
            <person name="Devos D.P."/>
            <person name="Kaster A.-K."/>
            <person name="Ovreas L."/>
            <person name="Rohde M."/>
            <person name="Galperin M.Y."/>
            <person name="Jogler C."/>
        </authorList>
    </citation>
    <scope>NUCLEOTIDE SEQUENCE [LARGE SCALE GENOMIC DNA]</scope>
    <source>
        <strain evidence="4 5">Pla123a</strain>
    </source>
</reference>
<dbReference type="EMBL" id="SJPO01000009">
    <property type="protein sequence ID" value="TWT73818.1"/>
    <property type="molecule type" value="Genomic_DNA"/>
</dbReference>
<dbReference type="RefSeq" id="WP_146589650.1">
    <property type="nucleotide sequence ID" value="NZ_SJPO01000009.1"/>
</dbReference>
<dbReference type="InterPro" id="IPR000983">
    <property type="entry name" value="Bac_GSPG_pilin"/>
</dbReference>
<evidence type="ECO:0000313" key="4">
    <source>
        <dbReference type="EMBL" id="TWT73818.1"/>
    </source>
</evidence>
<name>A0A5C5YFL5_9BACT</name>
<evidence type="ECO:0000256" key="2">
    <source>
        <dbReference type="SAM" id="MobiDB-lite"/>
    </source>
</evidence>
<dbReference type="InterPro" id="IPR011453">
    <property type="entry name" value="DUF1559"/>
</dbReference>
<accession>A0A5C5YFL5</accession>
<dbReference type="InterPro" id="IPR045584">
    <property type="entry name" value="Pilin-like"/>
</dbReference>
<dbReference type="Proteomes" id="UP000318478">
    <property type="component" value="Unassembled WGS sequence"/>
</dbReference>
<sequence length="380" mass="40984">MKNPNRHAFTLVELLVVITIIGMLVALLLPAVQMARASARTSQCLNNIRQLGTAVAGYETDKQKYPGYLQPVQRTAKQYAWINSGQLSNSSLKDGLPAGNTPSPDDVRDRKLGSRFSWAAVITPRIERQDLWDAMTEINNPFPIPRVDVYMCPADAELISIQQNAGLSYAVNTGAWDFDNSGNFQAGTGRGDTKANGLFHNLVLGSEKTRLTDIVDGASTTIMISENVQKNPTYCWAGVAQGATDSDGRVADMGEAVFGIVWITAADGNLPLSDLISRSTGDLNGSNINRQAPIGEEVDIDFPPNSPAYARPSSGHPSGTFNVIFADGHGQGIDPSVDPIVYQQLMAPNNRKVVDPINHNNSNQPISDYRSAPPLANGTY</sequence>
<dbReference type="SUPFAM" id="SSF54523">
    <property type="entry name" value="Pili subunits"/>
    <property type="match status" value="1"/>
</dbReference>
<evidence type="ECO:0000259" key="3">
    <source>
        <dbReference type="Pfam" id="PF07596"/>
    </source>
</evidence>
<feature type="region of interest" description="Disordered" evidence="2">
    <location>
        <begin position="353"/>
        <end position="380"/>
    </location>
</feature>
<organism evidence="4 5">
    <name type="scientific">Posidoniimonas polymericola</name>
    <dbReference type="NCBI Taxonomy" id="2528002"/>
    <lineage>
        <taxon>Bacteria</taxon>
        <taxon>Pseudomonadati</taxon>
        <taxon>Planctomycetota</taxon>
        <taxon>Planctomycetia</taxon>
        <taxon>Pirellulales</taxon>
        <taxon>Lacipirellulaceae</taxon>
        <taxon>Posidoniimonas</taxon>
    </lineage>
</organism>
<dbReference type="NCBIfam" id="TIGR02532">
    <property type="entry name" value="IV_pilin_GFxxxE"/>
    <property type="match status" value="1"/>
</dbReference>
<evidence type="ECO:0000313" key="5">
    <source>
        <dbReference type="Proteomes" id="UP000318478"/>
    </source>
</evidence>
<dbReference type="GO" id="GO:0015628">
    <property type="term" value="P:protein secretion by the type II secretion system"/>
    <property type="evidence" value="ECO:0007669"/>
    <property type="project" value="InterPro"/>
</dbReference>
<dbReference type="Gene3D" id="3.30.700.10">
    <property type="entry name" value="Glycoprotein, Type 4 Pilin"/>
    <property type="match status" value="1"/>
</dbReference>
<dbReference type="OrthoDB" id="269098at2"/>
<dbReference type="PRINTS" id="PR00813">
    <property type="entry name" value="BCTERIALGSPG"/>
</dbReference>
<dbReference type="Pfam" id="PF07596">
    <property type="entry name" value="SBP_bac_10"/>
    <property type="match status" value="1"/>
</dbReference>
<feature type="domain" description="DUF1559" evidence="3">
    <location>
        <begin position="33"/>
        <end position="339"/>
    </location>
</feature>
<protein>
    <submittedName>
        <fullName evidence="4">Type II secretion system protein G</fullName>
    </submittedName>
</protein>
<dbReference type="AlphaFoldDB" id="A0A5C5YFL5"/>
<gene>
    <name evidence="4" type="primary">xcpT_15</name>
    <name evidence="4" type="ORF">Pla123a_37120</name>
</gene>
<dbReference type="Pfam" id="PF07963">
    <property type="entry name" value="N_methyl"/>
    <property type="match status" value="1"/>
</dbReference>
<keyword evidence="1" id="KW-0488">Methylation</keyword>
<proteinExistence type="predicted"/>
<dbReference type="InterPro" id="IPR012902">
    <property type="entry name" value="N_methyl_site"/>
</dbReference>
<dbReference type="PANTHER" id="PTHR30093">
    <property type="entry name" value="GENERAL SECRETION PATHWAY PROTEIN G"/>
    <property type="match status" value="1"/>
</dbReference>
<evidence type="ECO:0000256" key="1">
    <source>
        <dbReference type="ARBA" id="ARBA00022481"/>
    </source>
</evidence>
<dbReference type="GO" id="GO:0015627">
    <property type="term" value="C:type II protein secretion system complex"/>
    <property type="evidence" value="ECO:0007669"/>
    <property type="project" value="InterPro"/>
</dbReference>
<dbReference type="PANTHER" id="PTHR30093:SF2">
    <property type="entry name" value="TYPE II SECRETION SYSTEM PROTEIN H"/>
    <property type="match status" value="1"/>
</dbReference>
<keyword evidence="5" id="KW-1185">Reference proteome</keyword>